<organism evidence="2">
    <name type="scientific">marine metagenome</name>
    <dbReference type="NCBI Taxonomy" id="408172"/>
    <lineage>
        <taxon>unclassified sequences</taxon>
        <taxon>metagenomes</taxon>
        <taxon>ecological metagenomes</taxon>
    </lineage>
</organism>
<dbReference type="EMBL" id="UINC01014998">
    <property type="protein sequence ID" value="SVA63513.1"/>
    <property type="molecule type" value="Genomic_DNA"/>
</dbReference>
<dbReference type="PANTHER" id="PTHR30050:SF5">
    <property type="entry name" value="DNAA REGULATORY INACTIVATOR HDA"/>
    <property type="match status" value="1"/>
</dbReference>
<sequence length="217" mass="26019">MNQLLLKFDLKQNYQHEDFYVSKSNFYAFNLINKWPKWEKNILNIYGEKYSGKTHLSNIFIKKFKGKKIIANQFNNETLKEFKVFENLVLDDFDENIDELLMYSLFNIADQDNKYIIINSFIPINEINFKIKDLTSRAKNCLFAKIDKPDDELMFAILLKNFSDRQITLEKKLIEFIIKRIDRSYGKIYEFIYKIDEISLKKKKSIDFKIIKEALKG</sequence>
<dbReference type="Pfam" id="PF22688">
    <property type="entry name" value="Hda_lid"/>
    <property type="match status" value="1"/>
</dbReference>
<dbReference type="PANTHER" id="PTHR30050">
    <property type="entry name" value="CHROMOSOMAL REPLICATION INITIATOR PROTEIN DNAA"/>
    <property type="match status" value="1"/>
</dbReference>
<dbReference type="SUPFAM" id="SSF52540">
    <property type="entry name" value="P-loop containing nucleoside triphosphate hydrolases"/>
    <property type="match status" value="1"/>
</dbReference>
<dbReference type="Gene3D" id="1.10.8.60">
    <property type="match status" value="1"/>
</dbReference>
<evidence type="ECO:0000259" key="1">
    <source>
        <dbReference type="Pfam" id="PF22688"/>
    </source>
</evidence>
<dbReference type="GO" id="GO:0003688">
    <property type="term" value="F:DNA replication origin binding"/>
    <property type="evidence" value="ECO:0007669"/>
    <property type="project" value="TreeGrafter"/>
</dbReference>
<name>A0A381XGW8_9ZZZZ</name>
<dbReference type="AlphaFoldDB" id="A0A381XGW8"/>
<dbReference type="GO" id="GO:0006270">
    <property type="term" value="P:DNA replication initiation"/>
    <property type="evidence" value="ECO:0007669"/>
    <property type="project" value="TreeGrafter"/>
</dbReference>
<dbReference type="InterPro" id="IPR055199">
    <property type="entry name" value="Hda_lid"/>
</dbReference>
<gene>
    <name evidence="2" type="ORF">METZ01_LOCUS116367</name>
</gene>
<feature type="domain" description="Hda lid" evidence="1">
    <location>
        <begin position="153"/>
        <end position="215"/>
    </location>
</feature>
<evidence type="ECO:0000313" key="2">
    <source>
        <dbReference type="EMBL" id="SVA63513.1"/>
    </source>
</evidence>
<dbReference type="Gene3D" id="3.40.50.300">
    <property type="entry name" value="P-loop containing nucleotide triphosphate hydrolases"/>
    <property type="match status" value="1"/>
</dbReference>
<reference evidence="2" key="1">
    <citation type="submission" date="2018-05" db="EMBL/GenBank/DDBJ databases">
        <authorList>
            <person name="Lanie J.A."/>
            <person name="Ng W.-L."/>
            <person name="Kazmierczak K.M."/>
            <person name="Andrzejewski T.M."/>
            <person name="Davidsen T.M."/>
            <person name="Wayne K.J."/>
            <person name="Tettelin H."/>
            <person name="Glass J.I."/>
            <person name="Rusch D."/>
            <person name="Podicherti R."/>
            <person name="Tsui H.-C.T."/>
            <person name="Winkler M.E."/>
        </authorList>
    </citation>
    <scope>NUCLEOTIDE SEQUENCE</scope>
</reference>
<dbReference type="InterPro" id="IPR027417">
    <property type="entry name" value="P-loop_NTPase"/>
</dbReference>
<protein>
    <recommendedName>
        <fullName evidence="1">Hda lid domain-containing protein</fullName>
    </recommendedName>
</protein>
<accession>A0A381XGW8</accession>
<proteinExistence type="predicted"/>
<dbReference type="GO" id="GO:0005886">
    <property type="term" value="C:plasma membrane"/>
    <property type="evidence" value="ECO:0007669"/>
    <property type="project" value="TreeGrafter"/>
</dbReference>